<reference evidence="2 3" key="1">
    <citation type="submission" date="2020-02" db="EMBL/GenBank/DDBJ databases">
        <title>Plant-Promoting Endophytic Bacterium Rhizobium oryzihabitans sp. nov., Isolated from the Root of Rice.</title>
        <authorList>
            <person name="zhao J."/>
            <person name="Zhang G."/>
        </authorList>
    </citation>
    <scope>NUCLEOTIDE SEQUENCE [LARGE SCALE GENOMIC DNA]</scope>
    <source>
        <strain evidence="2 3">M15</strain>
    </source>
</reference>
<sequence>MRNILLLTAAVLFSHSALAAGPADPVQKVMDITVKNWSGDAENWKYIFDEDMLVSLFSKDFVAQYREASKKPAYEAESGEKGDPFGYDVVTNSQDGCPLEDVSVTAGAIKDGVTDVTAKFKLWACMDEAEMKATVDEVHFDVIEEDGRPVISDIHRVGDEGRDSLREEMATIIKGSEGCLHPSAFDFSADLCQ</sequence>
<feature type="chain" id="PRO_5029608983" evidence="1">
    <location>
        <begin position="20"/>
        <end position="193"/>
    </location>
</feature>
<dbReference type="RefSeq" id="WP_164056024.1">
    <property type="nucleotide sequence ID" value="NZ_CP048632.1"/>
</dbReference>
<evidence type="ECO:0000313" key="2">
    <source>
        <dbReference type="EMBL" id="QIB36709.1"/>
    </source>
</evidence>
<dbReference type="KEGG" id="roy:G3A56_00730"/>
<dbReference type="EMBL" id="CP048632">
    <property type="protein sequence ID" value="QIB36709.1"/>
    <property type="molecule type" value="Genomic_DNA"/>
</dbReference>
<keyword evidence="1" id="KW-0732">Signal</keyword>
<dbReference type="AlphaFoldDB" id="A0A7L5BD48"/>
<dbReference type="Proteomes" id="UP000464865">
    <property type="component" value="Chromosome M15-11"/>
</dbReference>
<evidence type="ECO:0000313" key="3">
    <source>
        <dbReference type="Proteomes" id="UP000464865"/>
    </source>
</evidence>
<feature type="signal peptide" evidence="1">
    <location>
        <begin position="1"/>
        <end position="19"/>
    </location>
</feature>
<proteinExistence type="predicted"/>
<gene>
    <name evidence="2" type="ORF">G3A56_00730</name>
</gene>
<organism evidence="2 3">
    <name type="scientific">Rhizobium oryzihabitans</name>
    <dbReference type="NCBI Taxonomy" id="2267833"/>
    <lineage>
        <taxon>Bacteria</taxon>
        <taxon>Pseudomonadati</taxon>
        <taxon>Pseudomonadota</taxon>
        <taxon>Alphaproteobacteria</taxon>
        <taxon>Hyphomicrobiales</taxon>
        <taxon>Rhizobiaceae</taxon>
        <taxon>Rhizobium/Agrobacterium group</taxon>
        <taxon>Rhizobium</taxon>
    </lineage>
</organism>
<evidence type="ECO:0000256" key="1">
    <source>
        <dbReference type="SAM" id="SignalP"/>
    </source>
</evidence>
<name>A0A7L5BD48_9HYPH</name>
<accession>A0A7L5BD48</accession>
<protein>
    <submittedName>
        <fullName evidence="2">Uncharacterized protein</fullName>
    </submittedName>
</protein>
<keyword evidence="3" id="KW-1185">Reference proteome</keyword>